<dbReference type="PROSITE" id="PS51740">
    <property type="entry name" value="SPOVT_ABRB"/>
    <property type="match status" value="1"/>
</dbReference>
<dbReference type="Proteomes" id="UP000605259">
    <property type="component" value="Unassembled WGS sequence"/>
</dbReference>
<dbReference type="InterPro" id="IPR007159">
    <property type="entry name" value="SpoVT-AbrB_dom"/>
</dbReference>
<evidence type="ECO:0000256" key="2">
    <source>
        <dbReference type="ARBA" id="ARBA00022969"/>
    </source>
</evidence>
<evidence type="ECO:0000256" key="3">
    <source>
        <dbReference type="ARBA" id="ARBA00023015"/>
    </source>
</evidence>
<evidence type="ECO:0000256" key="1">
    <source>
        <dbReference type="ARBA" id="ARBA00022491"/>
    </source>
</evidence>
<evidence type="ECO:0000256" key="5">
    <source>
        <dbReference type="ARBA" id="ARBA00023159"/>
    </source>
</evidence>
<keyword evidence="3" id="KW-0805">Transcription regulation</keyword>
<dbReference type="EMBL" id="BMFK01000008">
    <property type="protein sequence ID" value="GGE84528.1"/>
    <property type="molecule type" value="Genomic_DNA"/>
</dbReference>
<reference evidence="9" key="1">
    <citation type="journal article" date="2014" name="Int. J. Syst. Evol. Microbiol.">
        <title>Complete genome sequence of Corynebacterium casei LMG S-19264T (=DSM 44701T), isolated from a smear-ripened cheese.</title>
        <authorList>
            <consortium name="US DOE Joint Genome Institute (JGI-PGF)"/>
            <person name="Walter F."/>
            <person name="Albersmeier A."/>
            <person name="Kalinowski J."/>
            <person name="Ruckert C."/>
        </authorList>
    </citation>
    <scope>NUCLEOTIDE SEQUENCE</scope>
    <source>
        <strain evidence="9">CGMCC 1.12698</strain>
    </source>
</reference>
<dbReference type="InterPro" id="IPR040678">
    <property type="entry name" value="AbrB_C"/>
</dbReference>
<dbReference type="RefSeq" id="WP_188390048.1">
    <property type="nucleotide sequence ID" value="NZ_BMFK01000008.1"/>
</dbReference>
<keyword evidence="6" id="KW-0804">Transcription</keyword>
<dbReference type="Pfam" id="PF18277">
    <property type="entry name" value="AbrB_C"/>
    <property type="match status" value="1"/>
</dbReference>
<evidence type="ECO:0000313" key="9">
    <source>
        <dbReference type="EMBL" id="GGE84528.1"/>
    </source>
</evidence>
<dbReference type="PANTHER" id="PTHR36432">
    <property type="match status" value="1"/>
</dbReference>
<protein>
    <submittedName>
        <fullName evidence="9">Transition state regulator Abh</fullName>
    </submittedName>
</protein>
<dbReference type="GO" id="GO:0030435">
    <property type="term" value="P:sporulation resulting in formation of a cellular spore"/>
    <property type="evidence" value="ECO:0007669"/>
    <property type="project" value="UniProtKB-KW"/>
</dbReference>
<accession>A0A917ESV3</accession>
<proteinExistence type="predicted"/>
<dbReference type="GO" id="GO:0003677">
    <property type="term" value="F:DNA binding"/>
    <property type="evidence" value="ECO:0007669"/>
    <property type="project" value="UniProtKB-UniRule"/>
</dbReference>
<dbReference type="PANTHER" id="PTHR36432:SF4">
    <property type="entry name" value="TRANSITION STATE REGULATOR ABH-RELATED"/>
    <property type="match status" value="1"/>
</dbReference>
<evidence type="ECO:0000256" key="6">
    <source>
        <dbReference type="ARBA" id="ARBA00023163"/>
    </source>
</evidence>
<organism evidence="9 10">
    <name type="scientific">Priestia taiwanensis</name>
    <dbReference type="NCBI Taxonomy" id="1347902"/>
    <lineage>
        <taxon>Bacteria</taxon>
        <taxon>Bacillati</taxon>
        <taxon>Bacillota</taxon>
        <taxon>Bacilli</taxon>
        <taxon>Bacillales</taxon>
        <taxon>Bacillaceae</taxon>
        <taxon>Priestia</taxon>
    </lineage>
</organism>
<keyword evidence="10" id="KW-1185">Reference proteome</keyword>
<dbReference type="InterPro" id="IPR052731">
    <property type="entry name" value="B_subtilis_Trans_State_Reg"/>
</dbReference>
<dbReference type="Pfam" id="PF04014">
    <property type="entry name" value="MazE_antitoxin"/>
    <property type="match status" value="1"/>
</dbReference>
<dbReference type="GO" id="GO:0042802">
    <property type="term" value="F:identical protein binding"/>
    <property type="evidence" value="ECO:0007669"/>
    <property type="project" value="UniProtKB-ARBA"/>
</dbReference>
<reference evidence="9" key="2">
    <citation type="submission" date="2020-09" db="EMBL/GenBank/DDBJ databases">
        <authorList>
            <person name="Sun Q."/>
            <person name="Zhou Y."/>
        </authorList>
    </citation>
    <scope>NUCLEOTIDE SEQUENCE</scope>
    <source>
        <strain evidence="9">CGMCC 1.12698</strain>
    </source>
</reference>
<evidence type="ECO:0000313" key="10">
    <source>
        <dbReference type="Proteomes" id="UP000605259"/>
    </source>
</evidence>
<dbReference type="SUPFAM" id="SSF89447">
    <property type="entry name" value="AbrB/MazE/MraZ-like"/>
    <property type="match status" value="1"/>
</dbReference>
<evidence type="ECO:0000259" key="8">
    <source>
        <dbReference type="PROSITE" id="PS51740"/>
    </source>
</evidence>
<keyword evidence="2" id="KW-0749">Sporulation</keyword>
<comment type="caution">
    <text evidence="9">The sequence shown here is derived from an EMBL/GenBank/DDBJ whole genome shotgun (WGS) entry which is preliminary data.</text>
</comment>
<feature type="domain" description="SpoVT-AbrB" evidence="8">
    <location>
        <begin position="5"/>
        <end position="50"/>
    </location>
</feature>
<sequence length="93" mass="10443">MKSTGIVRKVDELGRVVIPIELRRTLNIEEKDALEIYVDEEKIILKKYQPNMTCQVTGEVSDGNLKLAQGKIILSPEGAQSILTELQNYLATK</sequence>
<dbReference type="InterPro" id="IPR037914">
    <property type="entry name" value="SpoVT-AbrB_sf"/>
</dbReference>
<dbReference type="NCBIfam" id="TIGR01439">
    <property type="entry name" value="lp_hng_hel_AbrB"/>
    <property type="match status" value="1"/>
</dbReference>
<dbReference type="FunFam" id="2.10.260.10:FF:000001">
    <property type="entry name" value="Stage V sporulation protein T"/>
    <property type="match status" value="1"/>
</dbReference>
<evidence type="ECO:0000256" key="4">
    <source>
        <dbReference type="ARBA" id="ARBA00023125"/>
    </source>
</evidence>
<name>A0A917ESV3_9BACI</name>
<keyword evidence="4 7" id="KW-0238">DNA-binding</keyword>
<keyword evidence="5" id="KW-0010">Activator</keyword>
<dbReference type="SMART" id="SM00966">
    <property type="entry name" value="SpoVT_AbrB"/>
    <property type="match status" value="1"/>
</dbReference>
<dbReference type="Gene3D" id="2.10.260.10">
    <property type="match status" value="1"/>
</dbReference>
<evidence type="ECO:0000256" key="7">
    <source>
        <dbReference type="PROSITE-ProRule" id="PRU01076"/>
    </source>
</evidence>
<dbReference type="AlphaFoldDB" id="A0A917ESV3"/>
<keyword evidence="1" id="KW-0678">Repressor</keyword>
<gene>
    <name evidence="9" type="ORF">GCM10007140_37570</name>
</gene>